<dbReference type="EMBL" id="UYSG01011321">
    <property type="protein sequence ID" value="VDL61940.1"/>
    <property type="molecule type" value="Genomic_DNA"/>
</dbReference>
<dbReference type="InterPro" id="IPR018998">
    <property type="entry name" value="EndoU_C"/>
</dbReference>
<dbReference type="Proteomes" id="UP000274504">
    <property type="component" value="Unassembled WGS sequence"/>
</dbReference>
<keyword evidence="9 11" id="KW-0464">Manganese</keyword>
<comment type="catalytic activity">
    <reaction evidence="11">
        <text>ribonucleotidyl-uridine-RNA = a 5'-end dephospho-uridine-RNA + a 3'-end 2',3'-cyclophospho-ribonucleotide-RNA</text>
        <dbReference type="Rhea" id="RHEA:67792"/>
        <dbReference type="Rhea" id="RHEA-COMP:10464"/>
        <dbReference type="Rhea" id="RHEA-COMP:17354"/>
        <dbReference type="Rhea" id="RHEA-COMP:17356"/>
        <dbReference type="ChEBI" id="CHEBI:83064"/>
        <dbReference type="ChEBI" id="CHEBI:173117"/>
        <dbReference type="ChEBI" id="CHEBI:173224"/>
    </reaction>
</comment>
<keyword evidence="4 11" id="KW-0540">Nuclease</keyword>
<evidence type="ECO:0000313" key="15">
    <source>
        <dbReference type="WBParaSite" id="HDID_0000955701-mRNA-1"/>
    </source>
</evidence>
<evidence type="ECO:0000256" key="9">
    <source>
        <dbReference type="ARBA" id="ARBA00023211"/>
    </source>
</evidence>
<gene>
    <name evidence="13" type="ORF">HDID_LOCUS9555</name>
</gene>
<reference evidence="13 14" key="2">
    <citation type="submission" date="2018-11" db="EMBL/GenBank/DDBJ databases">
        <authorList>
            <consortium name="Pathogen Informatics"/>
        </authorList>
    </citation>
    <scope>NUCLEOTIDE SEQUENCE [LARGE SCALE GENOMIC DNA]</scope>
</reference>
<evidence type="ECO:0000256" key="1">
    <source>
        <dbReference type="ARBA" id="ARBA00001936"/>
    </source>
</evidence>
<dbReference type="EC" id="4.6.1.-" evidence="11"/>
<dbReference type="GO" id="GO:0004521">
    <property type="term" value="F:RNA endonuclease activity"/>
    <property type="evidence" value="ECO:0007669"/>
    <property type="project" value="UniProtKB-UniRule"/>
</dbReference>
<keyword evidence="6 11" id="KW-0255">Endonuclease</keyword>
<evidence type="ECO:0000256" key="4">
    <source>
        <dbReference type="ARBA" id="ARBA00022722"/>
    </source>
</evidence>
<comment type="cofactor">
    <cofactor evidence="1 11">
        <name>Mn(2+)</name>
        <dbReference type="ChEBI" id="CHEBI:29035"/>
    </cofactor>
</comment>
<feature type="chain" id="PRO_5043073520" description="Uridylate-specific endoribonuclease" evidence="11">
    <location>
        <begin position="30"/>
        <end position="304"/>
    </location>
</feature>
<name>A0A0R3SVF7_HYMDI</name>
<keyword evidence="7 11" id="KW-0378">Hydrolase</keyword>
<keyword evidence="8 11" id="KW-0694">RNA-binding</keyword>
<protein>
    <recommendedName>
        <fullName evidence="11">Uridylate-specific endoribonuclease</fullName>
        <ecNumber evidence="11">4.6.1.-</ecNumber>
    </recommendedName>
</protein>
<keyword evidence="10" id="KW-0456">Lyase</keyword>
<dbReference type="GO" id="GO:0003723">
    <property type="term" value="F:RNA binding"/>
    <property type="evidence" value="ECO:0007669"/>
    <property type="project" value="UniProtKB-UniRule"/>
</dbReference>
<comment type="subunit">
    <text evidence="3 11">Monomer.</text>
</comment>
<proteinExistence type="inferred from homology"/>
<dbReference type="InterPro" id="IPR037227">
    <property type="entry name" value="EndoU-like"/>
</dbReference>
<evidence type="ECO:0000256" key="10">
    <source>
        <dbReference type="ARBA" id="ARBA00023239"/>
    </source>
</evidence>
<organism evidence="15">
    <name type="scientific">Hymenolepis diminuta</name>
    <name type="common">Rat tapeworm</name>
    <dbReference type="NCBI Taxonomy" id="6216"/>
    <lineage>
        <taxon>Eukaryota</taxon>
        <taxon>Metazoa</taxon>
        <taxon>Spiralia</taxon>
        <taxon>Lophotrochozoa</taxon>
        <taxon>Platyhelminthes</taxon>
        <taxon>Cestoda</taxon>
        <taxon>Eucestoda</taxon>
        <taxon>Cyclophyllidea</taxon>
        <taxon>Hymenolepididae</taxon>
        <taxon>Hymenolepis</taxon>
    </lineage>
</organism>
<feature type="signal peptide" evidence="11">
    <location>
        <begin position="1"/>
        <end position="29"/>
    </location>
</feature>
<dbReference type="InterPro" id="IPR039787">
    <property type="entry name" value="ENDOU"/>
</dbReference>
<dbReference type="CDD" id="cd21159">
    <property type="entry name" value="XendoU"/>
    <property type="match status" value="1"/>
</dbReference>
<keyword evidence="11" id="KW-0732">Signal</keyword>
<dbReference type="AlphaFoldDB" id="A0A0R3SVF7"/>
<comment type="similarity">
    <text evidence="2 11">Belongs to the ENDOU family.</text>
</comment>
<dbReference type="PANTHER" id="PTHR12439:SF11">
    <property type="entry name" value="URIDYLATE-SPECIFIC ENDORIBONUCLEASE"/>
    <property type="match status" value="1"/>
</dbReference>
<evidence type="ECO:0000256" key="7">
    <source>
        <dbReference type="ARBA" id="ARBA00022801"/>
    </source>
</evidence>
<evidence type="ECO:0000256" key="5">
    <source>
        <dbReference type="ARBA" id="ARBA00022723"/>
    </source>
</evidence>
<dbReference type="GO" id="GO:0016829">
    <property type="term" value="F:lyase activity"/>
    <property type="evidence" value="ECO:0007669"/>
    <property type="project" value="UniProtKB-KW"/>
</dbReference>
<feature type="domain" description="EndoU" evidence="12">
    <location>
        <begin position="34"/>
        <end position="304"/>
    </location>
</feature>
<evidence type="ECO:0000256" key="11">
    <source>
        <dbReference type="RuleBase" id="RU367085"/>
    </source>
</evidence>
<evidence type="ECO:0000313" key="13">
    <source>
        <dbReference type="EMBL" id="VDL61940.1"/>
    </source>
</evidence>
<evidence type="ECO:0000313" key="14">
    <source>
        <dbReference type="Proteomes" id="UP000274504"/>
    </source>
</evidence>
<evidence type="ECO:0000256" key="2">
    <source>
        <dbReference type="ARBA" id="ARBA00010168"/>
    </source>
</evidence>
<evidence type="ECO:0000259" key="12">
    <source>
        <dbReference type="PROSITE" id="PS51959"/>
    </source>
</evidence>
<keyword evidence="5 11" id="KW-0479">Metal-binding</keyword>
<evidence type="ECO:0000256" key="6">
    <source>
        <dbReference type="ARBA" id="ARBA00022759"/>
    </source>
</evidence>
<dbReference type="SUPFAM" id="SSF142877">
    <property type="entry name" value="EndoU-like"/>
    <property type="match status" value="1"/>
</dbReference>
<dbReference type="OrthoDB" id="430326at2759"/>
<dbReference type="WBParaSite" id="HDID_0000955701-mRNA-1">
    <property type="protein sequence ID" value="HDID_0000955701-mRNA-1"/>
    <property type="gene ID" value="HDID_0000955701"/>
</dbReference>
<dbReference type="Pfam" id="PF09412">
    <property type="entry name" value="XendoU"/>
    <property type="match status" value="1"/>
</dbReference>
<dbReference type="GO" id="GO:0046872">
    <property type="term" value="F:metal ion binding"/>
    <property type="evidence" value="ECO:0007669"/>
    <property type="project" value="UniProtKB-UniRule"/>
</dbReference>
<evidence type="ECO:0000256" key="8">
    <source>
        <dbReference type="ARBA" id="ARBA00022884"/>
    </source>
</evidence>
<dbReference type="PANTHER" id="PTHR12439">
    <property type="entry name" value="PLACENTAL PROTEIN 11-RELATED"/>
    <property type="match status" value="1"/>
</dbReference>
<dbReference type="PROSITE" id="PS51959">
    <property type="entry name" value="ENDOU"/>
    <property type="match status" value="1"/>
</dbReference>
<reference evidence="15" key="1">
    <citation type="submission" date="2017-02" db="UniProtKB">
        <authorList>
            <consortium name="WormBaseParasite"/>
        </authorList>
    </citation>
    <scope>IDENTIFICATION</scope>
</reference>
<accession>A0A0R3SVF7</accession>
<dbReference type="GO" id="GO:0016787">
    <property type="term" value="F:hydrolase activity"/>
    <property type="evidence" value="ECO:0007669"/>
    <property type="project" value="UniProtKB-KW"/>
</dbReference>
<evidence type="ECO:0000256" key="3">
    <source>
        <dbReference type="ARBA" id="ARBA00011245"/>
    </source>
</evidence>
<sequence length="304" mass="35118">MGQHPSATITDMQLAVLVLVFVSYVQCYGEKPQEDIELSRVVSDAWINDPNRLKVGQDLLLNWQGQISDRSDSKDISSAPLCTIKSTKLNQDPVYKAFIALLNNYEHRVGFSESETAKEKEEIDQFLDAVIKTKTMENFHNYLIKQKLASAPSATFKKELYDLWFKTYRRVRQSDSSPFEHVFVGETKQNNVLGMHNWITFCINEKNGVFNYYGHSKPHYLNPDYKASLQFSMHRNFVKPFGTILFGSSVEFDFGLYTAVFLRSQQLFKDQQRWPALVVHLDKTRILVQCHQFAGNRIGSCYVK</sequence>